<proteinExistence type="inferred from homology"/>
<name>A0ABX5VP34_9MICO</name>
<dbReference type="PANTHER" id="PTHR43022">
    <property type="entry name" value="PROTEIN SMF"/>
    <property type="match status" value="1"/>
</dbReference>
<sequence>MADLPFDVTDPRLAAAAWTRLAEPGDAAAGTLRAHLGAAGALDWLCHVDSRGWSGRALPAGSVDAGVSPPWEEAVARWLPRLENLDIRRELAVLHSLGGRLVVPGDDEWPTALDDLAERAPAALWVRGAGRLDRLGRSAAVVGMRASTGYGDHVAAQLAIDLAERGVVVVSGGAYGIDAAAHRGALSVGGPTCAVLAGGVDRLYPAGNTALLEAVMAEGVVLAEPAPGSVPGRHRFLLRNRLIAALGQVCVVVEAAWRSGALNTARHAEQLLRPVGAVPGPVTSMASVGCHRLLRDTDAVCVTGAADVLELLSPSGQDLGEEPPVERALLDGLDPLGARVLDALPLRTGATVSNLARAAGLSEQEVRSGVGRLELAGRAERSGAGWRRARDPRGGA</sequence>
<evidence type="ECO:0000313" key="4">
    <source>
        <dbReference type="Proteomes" id="UP000313948"/>
    </source>
</evidence>
<dbReference type="Pfam" id="PF02481">
    <property type="entry name" value="DNA_processg_A"/>
    <property type="match status" value="1"/>
</dbReference>
<dbReference type="Gene3D" id="1.10.10.10">
    <property type="entry name" value="Winged helix-like DNA-binding domain superfamily/Winged helix DNA-binding domain"/>
    <property type="match status" value="1"/>
</dbReference>
<dbReference type="Proteomes" id="UP000313948">
    <property type="component" value="Chromosome"/>
</dbReference>
<dbReference type="Gene3D" id="3.40.50.450">
    <property type="match status" value="1"/>
</dbReference>
<keyword evidence="4" id="KW-1185">Reference proteome</keyword>
<organism evidence="3 4">
    <name type="scientific">Georgenia wutianyii</name>
    <dbReference type="NCBI Taxonomy" id="2585135"/>
    <lineage>
        <taxon>Bacteria</taxon>
        <taxon>Bacillati</taxon>
        <taxon>Actinomycetota</taxon>
        <taxon>Actinomycetes</taxon>
        <taxon>Micrococcales</taxon>
        <taxon>Bogoriellaceae</taxon>
        <taxon>Georgenia</taxon>
    </lineage>
</organism>
<feature type="domain" description="Smf/DprA SLOG" evidence="2">
    <location>
        <begin position="101"/>
        <end position="312"/>
    </location>
</feature>
<dbReference type="SUPFAM" id="SSF102405">
    <property type="entry name" value="MCP/YpsA-like"/>
    <property type="match status" value="1"/>
</dbReference>
<dbReference type="PANTHER" id="PTHR43022:SF1">
    <property type="entry name" value="PROTEIN SMF"/>
    <property type="match status" value="1"/>
</dbReference>
<protein>
    <submittedName>
        <fullName evidence="3">DNA-protecting protein DprA</fullName>
    </submittedName>
</protein>
<gene>
    <name evidence="3" type="primary">dprA</name>
    <name evidence="3" type="ORF">FE251_04940</name>
</gene>
<comment type="similarity">
    <text evidence="1">Belongs to the DprA/Smf family.</text>
</comment>
<accession>A0ABX5VP34</accession>
<dbReference type="NCBIfam" id="TIGR00732">
    <property type="entry name" value="dprA"/>
    <property type="match status" value="1"/>
</dbReference>
<evidence type="ECO:0000256" key="1">
    <source>
        <dbReference type="ARBA" id="ARBA00006525"/>
    </source>
</evidence>
<dbReference type="RefSeq" id="WP_139948145.1">
    <property type="nucleotide sequence ID" value="NZ_CP040899.1"/>
</dbReference>
<reference evidence="3 4" key="1">
    <citation type="submission" date="2019-05" db="EMBL/GenBank/DDBJ databases">
        <title>Georgenia *** sp. nov., and Georgenia *** sp. nov., isolated from the intestinal contents of plateau pika (Ochotona curzoniae) in the Qinghai-Tibet plateau of China.</title>
        <authorList>
            <person name="Tian Z."/>
        </authorList>
    </citation>
    <scope>NUCLEOTIDE SEQUENCE [LARGE SCALE GENOMIC DNA]</scope>
    <source>
        <strain evidence="3 4">Z294</strain>
    </source>
</reference>
<dbReference type="InterPro" id="IPR003488">
    <property type="entry name" value="DprA"/>
</dbReference>
<dbReference type="EMBL" id="CP040899">
    <property type="protein sequence ID" value="QDB78794.1"/>
    <property type="molecule type" value="Genomic_DNA"/>
</dbReference>
<evidence type="ECO:0000259" key="2">
    <source>
        <dbReference type="Pfam" id="PF02481"/>
    </source>
</evidence>
<dbReference type="InterPro" id="IPR057666">
    <property type="entry name" value="DrpA_SLOG"/>
</dbReference>
<dbReference type="InterPro" id="IPR036388">
    <property type="entry name" value="WH-like_DNA-bd_sf"/>
</dbReference>
<evidence type="ECO:0000313" key="3">
    <source>
        <dbReference type="EMBL" id="QDB78794.1"/>
    </source>
</evidence>